<sequence length="562" mass="61637">MATSSAQRALSANQNIETVSGDVEDAIAKTKTSAPDIHPNVLAKPDLCLAIAEISNPHRCSEVMSLKEEVEAQHDALIMPSMRFVTGYGTPSAWYRRMSIQGHSTTFPKRHRDFEQVETEHIDPAVEIDFSNCTGGVEGRVSKCEFARNRQAVRGEWRTRDLLAEIVFLRQRLCSLLLRPVVRSAGREQTGTLGVDAGTDIVAAEAEVPEQSVNEQRSEKGSDPGESVYPMTAGHVEIQAVNEAVKKVSHAVLSLKNVIKDMPSQCSQEHQPISLDVLEDVCQSILQVPDCLTSLLVQRKAELESTSKDRDAAAEALRATEEKMAAAESKRTELVVAAKALERDKSACDKKMKEAVCLLQAVETREKLVAGRERRVVRMEEEQAFEDLNHGANAAMEDEAEAAAAEARESERSPSPNTGSTTAAVTSANLPADLEQIPTFPPAEQNVLLRTSTTLAAKAEVLWHRENHLAFRETTLQHRETALFAREQLLARMKTAQIQLAENWKAQVDASRKGFEAEREDLRARFAALIALKGRVEEMRGRVRNLLGEARGVVRGGGGGGG</sequence>
<protein>
    <submittedName>
        <fullName evidence="3">Uncharacterized protein</fullName>
    </submittedName>
</protein>
<name>A0A8H3FQ68_9LECA</name>
<organism evidence="3 4">
    <name type="scientific">Imshaugia aleurites</name>
    <dbReference type="NCBI Taxonomy" id="172621"/>
    <lineage>
        <taxon>Eukaryota</taxon>
        <taxon>Fungi</taxon>
        <taxon>Dikarya</taxon>
        <taxon>Ascomycota</taxon>
        <taxon>Pezizomycotina</taxon>
        <taxon>Lecanoromycetes</taxon>
        <taxon>OSLEUM clade</taxon>
        <taxon>Lecanoromycetidae</taxon>
        <taxon>Lecanorales</taxon>
        <taxon>Lecanorineae</taxon>
        <taxon>Parmeliaceae</taxon>
        <taxon>Imshaugia</taxon>
    </lineage>
</organism>
<feature type="coiled-coil region" evidence="1">
    <location>
        <begin position="303"/>
        <end position="344"/>
    </location>
</feature>
<keyword evidence="4" id="KW-1185">Reference proteome</keyword>
<proteinExistence type="predicted"/>
<keyword evidence="1" id="KW-0175">Coiled coil</keyword>
<feature type="region of interest" description="Disordered" evidence="2">
    <location>
        <begin position="397"/>
        <end position="423"/>
    </location>
</feature>
<reference evidence="3" key="1">
    <citation type="submission" date="2021-03" db="EMBL/GenBank/DDBJ databases">
        <authorList>
            <person name="Tagirdzhanova G."/>
        </authorList>
    </citation>
    <scope>NUCLEOTIDE SEQUENCE</scope>
</reference>
<dbReference type="OrthoDB" id="10502418at2759"/>
<evidence type="ECO:0000313" key="3">
    <source>
        <dbReference type="EMBL" id="CAF9928788.1"/>
    </source>
</evidence>
<dbReference type="Proteomes" id="UP000664534">
    <property type="component" value="Unassembled WGS sequence"/>
</dbReference>
<comment type="caution">
    <text evidence="3">The sequence shown here is derived from an EMBL/GenBank/DDBJ whole genome shotgun (WGS) entry which is preliminary data.</text>
</comment>
<evidence type="ECO:0000256" key="2">
    <source>
        <dbReference type="SAM" id="MobiDB-lite"/>
    </source>
</evidence>
<feature type="compositionally biased region" description="Polar residues" evidence="2">
    <location>
        <begin position="413"/>
        <end position="423"/>
    </location>
</feature>
<dbReference type="EMBL" id="CAJPDT010000051">
    <property type="protein sequence ID" value="CAF9928788.1"/>
    <property type="molecule type" value="Genomic_DNA"/>
</dbReference>
<gene>
    <name evidence="3" type="ORF">IMSHALPRED_007736</name>
</gene>
<evidence type="ECO:0000313" key="4">
    <source>
        <dbReference type="Proteomes" id="UP000664534"/>
    </source>
</evidence>
<accession>A0A8H3FQ68</accession>
<dbReference type="AlphaFoldDB" id="A0A8H3FQ68"/>
<feature type="region of interest" description="Disordered" evidence="2">
    <location>
        <begin position="206"/>
        <end position="226"/>
    </location>
</feature>
<evidence type="ECO:0000256" key="1">
    <source>
        <dbReference type="SAM" id="Coils"/>
    </source>
</evidence>